<feature type="compositionally biased region" description="Basic and acidic residues" evidence="10">
    <location>
        <begin position="578"/>
        <end position="596"/>
    </location>
</feature>
<comment type="caution">
    <text evidence="13">The sequence shown here is derived from an EMBL/GenBank/DDBJ whole genome shotgun (WGS) entry which is preliminary data.</text>
</comment>
<dbReference type="GO" id="GO:0042790">
    <property type="term" value="P:nucleolar large rRNA transcription by RNA polymerase I"/>
    <property type="evidence" value="ECO:0007669"/>
    <property type="project" value="TreeGrafter"/>
</dbReference>
<feature type="domain" description="Rrn7/TAF1B N-terminal cyclin" evidence="11">
    <location>
        <begin position="148"/>
        <end position="281"/>
    </location>
</feature>
<dbReference type="InterPro" id="IPR048538">
    <property type="entry name" value="Rrn7_cyclin_C"/>
</dbReference>
<protein>
    <recommendedName>
        <fullName evidence="15">TATA box-binding protein-associated factor RNA polymerase I subunit B</fullName>
    </recommendedName>
</protein>
<evidence type="ECO:0000256" key="10">
    <source>
        <dbReference type="SAM" id="MobiDB-lite"/>
    </source>
</evidence>
<dbReference type="EMBL" id="BPVZ01000014">
    <property type="protein sequence ID" value="GKU99498.1"/>
    <property type="molecule type" value="Genomic_DNA"/>
</dbReference>
<dbReference type="Pfam" id="PF20645">
    <property type="entry name" value="Rrn7_cyclin_C"/>
    <property type="match status" value="1"/>
</dbReference>
<evidence type="ECO:0000256" key="1">
    <source>
        <dbReference type="ARBA" id="ARBA00004604"/>
    </source>
</evidence>
<comment type="similarity">
    <text evidence="2">Belongs to the RRN7/TAF1B family.</text>
</comment>
<proteinExistence type="inferred from homology"/>
<dbReference type="GO" id="GO:0001164">
    <property type="term" value="F:RNA polymerase I core promoter sequence-specific DNA binding"/>
    <property type="evidence" value="ECO:0007669"/>
    <property type="project" value="InterPro"/>
</dbReference>
<name>A0AAV5IMW7_9ROSI</name>
<reference evidence="13 14" key="1">
    <citation type="journal article" date="2021" name="Commun. Biol.">
        <title>The genome of Shorea leprosula (Dipterocarpaceae) highlights the ecological relevance of drought in aseasonal tropical rainforests.</title>
        <authorList>
            <person name="Ng K.K.S."/>
            <person name="Kobayashi M.J."/>
            <person name="Fawcett J.A."/>
            <person name="Hatakeyama M."/>
            <person name="Paape T."/>
            <person name="Ng C.H."/>
            <person name="Ang C.C."/>
            <person name="Tnah L.H."/>
            <person name="Lee C.T."/>
            <person name="Nishiyama T."/>
            <person name="Sese J."/>
            <person name="O'Brien M.J."/>
            <person name="Copetti D."/>
            <person name="Mohd Noor M.I."/>
            <person name="Ong R.C."/>
            <person name="Putra M."/>
            <person name="Sireger I.Z."/>
            <person name="Indrioko S."/>
            <person name="Kosugi Y."/>
            <person name="Izuno A."/>
            <person name="Isagi Y."/>
            <person name="Lee S.L."/>
            <person name="Shimizu K.K."/>
        </authorList>
    </citation>
    <scope>NUCLEOTIDE SEQUENCE [LARGE SCALE GENOMIC DNA]</scope>
    <source>
        <strain evidence="13">214</strain>
    </source>
</reference>
<organism evidence="13 14">
    <name type="scientific">Rubroshorea leprosula</name>
    <dbReference type="NCBI Taxonomy" id="152421"/>
    <lineage>
        <taxon>Eukaryota</taxon>
        <taxon>Viridiplantae</taxon>
        <taxon>Streptophyta</taxon>
        <taxon>Embryophyta</taxon>
        <taxon>Tracheophyta</taxon>
        <taxon>Spermatophyta</taxon>
        <taxon>Magnoliopsida</taxon>
        <taxon>eudicotyledons</taxon>
        <taxon>Gunneridae</taxon>
        <taxon>Pentapetalae</taxon>
        <taxon>rosids</taxon>
        <taxon>malvids</taxon>
        <taxon>Malvales</taxon>
        <taxon>Dipterocarpaceae</taxon>
        <taxon>Rubroshorea</taxon>
    </lineage>
</organism>
<comment type="subcellular location">
    <subcellularLocation>
        <location evidence="1">Nucleus</location>
        <location evidence="1">Nucleolus</location>
    </subcellularLocation>
</comment>
<keyword evidence="7" id="KW-0238">DNA-binding</keyword>
<evidence type="ECO:0000256" key="2">
    <source>
        <dbReference type="ARBA" id="ARBA00006899"/>
    </source>
</evidence>
<keyword evidence="8" id="KW-0804">Transcription</keyword>
<keyword evidence="5" id="KW-0862">Zinc</keyword>
<dbReference type="InterPro" id="IPR033599">
    <property type="entry name" value="TAF1B/Rrn7"/>
</dbReference>
<dbReference type="GO" id="GO:0070860">
    <property type="term" value="C:RNA polymerase I core factor complex"/>
    <property type="evidence" value="ECO:0007669"/>
    <property type="project" value="InterPro"/>
</dbReference>
<feature type="compositionally biased region" description="Basic and acidic residues" evidence="10">
    <location>
        <begin position="527"/>
        <end position="545"/>
    </location>
</feature>
<evidence type="ECO:0000256" key="9">
    <source>
        <dbReference type="ARBA" id="ARBA00023242"/>
    </source>
</evidence>
<keyword evidence="6" id="KW-0805">Transcription regulation</keyword>
<evidence type="ECO:0000313" key="13">
    <source>
        <dbReference type="EMBL" id="GKU99498.1"/>
    </source>
</evidence>
<evidence type="ECO:0000313" key="14">
    <source>
        <dbReference type="Proteomes" id="UP001054252"/>
    </source>
</evidence>
<evidence type="ECO:0000256" key="8">
    <source>
        <dbReference type="ARBA" id="ARBA00023163"/>
    </source>
</evidence>
<keyword evidence="3" id="KW-0479">Metal-binding</keyword>
<dbReference type="GO" id="GO:0008270">
    <property type="term" value="F:zinc ion binding"/>
    <property type="evidence" value="ECO:0007669"/>
    <property type="project" value="UniProtKB-KW"/>
</dbReference>
<keyword evidence="14" id="KW-1185">Reference proteome</keyword>
<dbReference type="AlphaFoldDB" id="A0AAV5IMW7"/>
<dbReference type="Proteomes" id="UP001054252">
    <property type="component" value="Unassembled WGS sequence"/>
</dbReference>
<dbReference type="InterPro" id="IPR048540">
    <property type="entry name" value="Rrn7_cyclin_N"/>
</dbReference>
<evidence type="ECO:0008006" key="15">
    <source>
        <dbReference type="Google" id="ProtNLM"/>
    </source>
</evidence>
<gene>
    <name evidence="13" type="ORF">SLEP1_g12344</name>
</gene>
<evidence type="ECO:0000256" key="3">
    <source>
        <dbReference type="ARBA" id="ARBA00022723"/>
    </source>
</evidence>
<evidence type="ECO:0000259" key="11">
    <source>
        <dbReference type="Pfam" id="PF20644"/>
    </source>
</evidence>
<feature type="region of interest" description="Disordered" evidence="10">
    <location>
        <begin position="527"/>
        <end position="607"/>
    </location>
</feature>
<dbReference type="PANTHER" id="PTHR31576:SF2">
    <property type="entry name" value="TATA BOX-BINDING PROTEIN-ASSOCIATED FACTOR RNA POLYMERASE I SUBUNIT B"/>
    <property type="match status" value="1"/>
</dbReference>
<keyword evidence="4" id="KW-0863">Zinc-finger</keyword>
<evidence type="ECO:0000259" key="12">
    <source>
        <dbReference type="Pfam" id="PF20645"/>
    </source>
</evidence>
<dbReference type="PANTHER" id="PTHR31576">
    <property type="entry name" value="TATA BOX-BINDING PROTEIN-ASSOCIATED FACTOR RNA POLYMERASE I SUBUNIT B"/>
    <property type="match status" value="1"/>
</dbReference>
<accession>A0AAV5IMW7</accession>
<evidence type="ECO:0000256" key="7">
    <source>
        <dbReference type="ARBA" id="ARBA00023125"/>
    </source>
</evidence>
<evidence type="ECO:0000256" key="4">
    <source>
        <dbReference type="ARBA" id="ARBA00022771"/>
    </source>
</evidence>
<keyword evidence="9" id="KW-0539">Nucleus</keyword>
<feature type="domain" description="Rrn7/TAF1B C-terminal cyclin" evidence="12">
    <location>
        <begin position="317"/>
        <end position="396"/>
    </location>
</feature>
<sequence>MEQDCSKWTCNHCGNEGMIDEGDGYFYCARCYSQADDVMDTGVADEDFMVKGDQTGALYSANHKRQRHQPVTPVQPISQFNPQTQQFWSQMTEETNDHYHDQQNRAKEVRLFDDVGPVNPSDFGSFGMSQYSYEDYYKELRNRHVMGVQIMLQAQCESLVEKFNVNPLICGIVGPIWLRFVASTGILDDEWADHAIHESEIQKSGEAENIQPRAKYRSEPHNIYGQRALIIWYKSLRKKVPLSCSLAVSFLGCHVLREAILPTDMVKWSVEGKLTYLDAFVELEKRIGHGLPPFPLNLNQMFRPSHVVSAQKLELQAAQIAQSIGLNLPPVNFYAIALRYLNELSLPVEKILPCARHIYEWVMPPDLWLSTHESKLPTRICLMSILIVAIRILYNISGFGIWERSLETLQFPTKLDNAGKVDPTSSPKVKDLEADSTLPYSVDDLGTNSVKLSSHVHKSELDAAELLCKLEARYNEIKDTYDYSRNLPTYLQFCKDVIFAGLEPPLEFYQEEQSLIDQFWEFYQNEKDSEPHENGRQDRESRRNEGCAQSLPGENIASDQEYYRSPSNDNRTFVGGDSHQRSMDVDDVSQHSHEPENSEAGDEVSVESLKERAIRRMKRDMEENRFCYIPPRAKPKRFDYLHYVRKKDEGAMTYVAHADYYILLRACARVAHVDIRIMHGAVLGFERRLGWTEAKIDQCLNVRTPQINCQFCSDMPENSVDDNPMQSDPQV</sequence>
<evidence type="ECO:0000256" key="5">
    <source>
        <dbReference type="ARBA" id="ARBA00022833"/>
    </source>
</evidence>
<dbReference type="Pfam" id="PF20644">
    <property type="entry name" value="Rrn7_cyclin_N"/>
    <property type="match status" value="1"/>
</dbReference>
<evidence type="ECO:0000256" key="6">
    <source>
        <dbReference type="ARBA" id="ARBA00023015"/>
    </source>
</evidence>